<dbReference type="Pfam" id="PF01551">
    <property type="entry name" value="Peptidase_M23"/>
    <property type="match status" value="1"/>
</dbReference>
<dbReference type="InterPro" id="IPR011055">
    <property type="entry name" value="Dup_hybrid_motif"/>
</dbReference>
<dbReference type="GO" id="GO:0004222">
    <property type="term" value="F:metalloendopeptidase activity"/>
    <property type="evidence" value="ECO:0007669"/>
    <property type="project" value="TreeGrafter"/>
</dbReference>
<dbReference type="EMBL" id="CP009920">
    <property type="protein sequence ID" value="AJI20745.1"/>
    <property type="molecule type" value="Genomic_DNA"/>
</dbReference>
<evidence type="ECO:0000259" key="5">
    <source>
        <dbReference type="Pfam" id="PF24568"/>
    </source>
</evidence>
<dbReference type="SUPFAM" id="SSF57997">
    <property type="entry name" value="Tropomyosin"/>
    <property type="match status" value="1"/>
</dbReference>
<dbReference type="KEGG" id="bmeg:BG04_2081"/>
<dbReference type="PANTHER" id="PTHR21666:SF270">
    <property type="entry name" value="MUREIN HYDROLASE ACTIVATOR ENVC"/>
    <property type="match status" value="1"/>
</dbReference>
<sequence>MTRKTLVMTAAVLVGLSAAWIGNEKIAYAQSASTTKLSDLEKKSDDVNQNINQNKEKLKEVQEKQKNEEAEIARLDSEVGQTNADIRSRESEVEKAKQDVEKLKSEIDVVKKRIEKQNELLKKRARALQENGGSVDYIDVLLGSESFGDFISRVSAVSTIVGADRDLLMQHEADKKAKEEKETKVQNKLTEVNQALEELKNLRAQLQKQVDEKNQLMQTLKDQEKEFNEEAVGLEEQASILADQKNAVQAQQQEIEKAGATEEAPPVTSGSFMRPAKGPVTSHFGYRETFGRGHYGIDIGKRGESVPVVAAASGKVIRAYHSSSFGNAVFIRHNVEGQTWVTVYAHLESYSVSSGQSINKGQQLGYIGNTGRSFGAHLHFELHKGDWKGKSSAVNPESYIKF</sequence>
<name>A0A0B6A711_PRIM2</name>
<dbReference type="Proteomes" id="UP000031829">
    <property type="component" value="Chromosome"/>
</dbReference>
<evidence type="ECO:0000313" key="7">
    <source>
        <dbReference type="Proteomes" id="UP000031829"/>
    </source>
</evidence>
<evidence type="ECO:0000259" key="4">
    <source>
        <dbReference type="Pfam" id="PF01551"/>
    </source>
</evidence>
<keyword evidence="1 3" id="KW-0732">Signal</keyword>
<dbReference type="SUPFAM" id="SSF51261">
    <property type="entry name" value="Duplicated hybrid motif"/>
    <property type="match status" value="1"/>
</dbReference>
<feature type="domain" description="M23ase beta-sheet core" evidence="4">
    <location>
        <begin position="293"/>
        <end position="395"/>
    </location>
</feature>
<proteinExistence type="predicted"/>
<dbReference type="InterPro" id="IPR016047">
    <property type="entry name" value="M23ase_b-sheet_dom"/>
</dbReference>
<dbReference type="AlphaFoldDB" id="A0A0B6A711"/>
<dbReference type="GeneID" id="93645548"/>
<dbReference type="CDD" id="cd12797">
    <property type="entry name" value="M23_peptidase"/>
    <property type="match status" value="1"/>
</dbReference>
<keyword evidence="2" id="KW-0175">Coiled coil</keyword>
<dbReference type="PANTHER" id="PTHR21666">
    <property type="entry name" value="PEPTIDASE-RELATED"/>
    <property type="match status" value="1"/>
</dbReference>
<protein>
    <submittedName>
        <fullName evidence="6">Peptidase M23 family protein</fullName>
    </submittedName>
</protein>
<feature type="coiled-coil region" evidence="2">
    <location>
        <begin position="37"/>
        <end position="131"/>
    </location>
</feature>
<feature type="domain" description="Peptidoglycan hydrolase PcsB coiled-coil" evidence="5">
    <location>
        <begin position="107"/>
        <end position="181"/>
    </location>
</feature>
<feature type="coiled-coil region" evidence="2">
    <location>
        <begin position="168"/>
        <end position="261"/>
    </location>
</feature>
<accession>A0A0B6A711</accession>
<dbReference type="HOGENOM" id="CLU_029425_4_3_9"/>
<reference evidence="6 7" key="1">
    <citation type="journal article" date="2015" name="Genome Announc.">
        <title>Complete genome sequences for 35 biothreat assay-relevant bacillus species.</title>
        <authorList>
            <person name="Johnson S.L."/>
            <person name="Daligault H.E."/>
            <person name="Davenport K.W."/>
            <person name="Jaissle J."/>
            <person name="Frey K.G."/>
            <person name="Ladner J.T."/>
            <person name="Broomall S.M."/>
            <person name="Bishop-Lilly K.A."/>
            <person name="Bruce D.C."/>
            <person name="Gibbons H.S."/>
            <person name="Coyne S.R."/>
            <person name="Lo C.C."/>
            <person name="Meincke L."/>
            <person name="Munk A.C."/>
            <person name="Koroleva G.I."/>
            <person name="Rosenzweig C.N."/>
            <person name="Palacios G.F."/>
            <person name="Redden C.L."/>
            <person name="Minogue T.D."/>
            <person name="Chain P.S."/>
        </authorList>
    </citation>
    <scope>NUCLEOTIDE SEQUENCE [LARGE SCALE GENOMIC DNA]</scope>
    <source>
        <strain evidence="7">ATCC 14581 / DSM 32 / JCM 2506 / NBRC 15308 / NCIMB 9376 / NCTC 10342 / NRRL B-14308 / VKM B-512</strain>
    </source>
</reference>
<evidence type="ECO:0000256" key="3">
    <source>
        <dbReference type="SAM" id="SignalP"/>
    </source>
</evidence>
<dbReference type="Gene3D" id="2.70.70.10">
    <property type="entry name" value="Glucose Permease (Domain IIA)"/>
    <property type="match status" value="1"/>
</dbReference>
<feature type="chain" id="PRO_5038521971" evidence="3">
    <location>
        <begin position="20"/>
        <end position="402"/>
    </location>
</feature>
<dbReference type="InterPro" id="IPR057309">
    <property type="entry name" value="PcsB_CC"/>
</dbReference>
<dbReference type="SMR" id="A0A0B6A711"/>
<dbReference type="InterPro" id="IPR050570">
    <property type="entry name" value="Cell_wall_metabolism_enzyme"/>
</dbReference>
<evidence type="ECO:0000313" key="6">
    <source>
        <dbReference type="EMBL" id="AJI20745.1"/>
    </source>
</evidence>
<evidence type="ECO:0000256" key="2">
    <source>
        <dbReference type="SAM" id="Coils"/>
    </source>
</evidence>
<dbReference type="Gene3D" id="6.10.250.3150">
    <property type="match status" value="1"/>
</dbReference>
<gene>
    <name evidence="6" type="ORF">BG04_2081</name>
</gene>
<evidence type="ECO:0000256" key="1">
    <source>
        <dbReference type="ARBA" id="ARBA00022729"/>
    </source>
</evidence>
<feature type="signal peptide" evidence="3">
    <location>
        <begin position="1"/>
        <end position="19"/>
    </location>
</feature>
<organism evidence="6 7">
    <name type="scientific">Priestia megaterium (strain ATCC 14581 / DSM 32 / CCUG 1817 / JCM 2506 / NBRC 15308 / NCIMB 9376 / NCTC 10342 / NRRL B-14308 / VKM B-512 / Ford 19)</name>
    <name type="common">Bacillus megaterium</name>
    <dbReference type="NCBI Taxonomy" id="1348623"/>
    <lineage>
        <taxon>Bacteria</taxon>
        <taxon>Bacillati</taxon>
        <taxon>Bacillota</taxon>
        <taxon>Bacilli</taxon>
        <taxon>Bacillales</taxon>
        <taxon>Bacillaceae</taxon>
        <taxon>Priestia</taxon>
    </lineage>
</organism>
<dbReference type="RefSeq" id="WP_034648370.1">
    <property type="nucleotide sequence ID" value="NZ_BCVB01000009.1"/>
</dbReference>
<dbReference type="Pfam" id="PF24568">
    <property type="entry name" value="CC_PcsB"/>
    <property type="match status" value="1"/>
</dbReference>